<dbReference type="Proteomes" id="UP000467841">
    <property type="component" value="Unassembled WGS sequence"/>
</dbReference>
<organism evidence="4 5">
    <name type="scientific">Microthlaspi erraticum</name>
    <dbReference type="NCBI Taxonomy" id="1685480"/>
    <lineage>
        <taxon>Eukaryota</taxon>
        <taxon>Viridiplantae</taxon>
        <taxon>Streptophyta</taxon>
        <taxon>Embryophyta</taxon>
        <taxon>Tracheophyta</taxon>
        <taxon>Spermatophyta</taxon>
        <taxon>Magnoliopsida</taxon>
        <taxon>eudicotyledons</taxon>
        <taxon>Gunneridae</taxon>
        <taxon>Pentapetalae</taxon>
        <taxon>rosids</taxon>
        <taxon>malvids</taxon>
        <taxon>Brassicales</taxon>
        <taxon>Brassicaceae</taxon>
        <taxon>Coluteocarpeae</taxon>
        <taxon>Microthlaspi</taxon>
    </lineage>
</organism>
<keyword evidence="5" id="KW-1185">Reference proteome</keyword>
<proteinExistence type="predicted"/>
<dbReference type="InterPro" id="IPR040389">
    <property type="entry name" value="SMR"/>
</dbReference>
<reference evidence="4" key="1">
    <citation type="submission" date="2020-01" db="EMBL/GenBank/DDBJ databases">
        <authorList>
            <person name="Mishra B."/>
        </authorList>
    </citation>
    <scope>NUCLEOTIDE SEQUENCE [LARGE SCALE GENOMIC DNA]</scope>
</reference>
<accession>A0A6D2INW3</accession>
<keyword evidence="1" id="KW-0649">Protein kinase inhibitor</keyword>
<dbReference type="PANTHER" id="PTHR33142">
    <property type="entry name" value="CYCLIN-DEPENDENT PROTEIN KINASE INHIBITOR SMR13"/>
    <property type="match status" value="1"/>
</dbReference>
<dbReference type="OrthoDB" id="1302889at2759"/>
<comment type="caution">
    <text evidence="4">The sequence shown here is derived from an EMBL/GenBank/DDBJ whole genome shotgun (WGS) entry which is preliminary data.</text>
</comment>
<dbReference type="AlphaFoldDB" id="A0A6D2INW3"/>
<evidence type="ECO:0000256" key="2">
    <source>
        <dbReference type="ARBA" id="ARBA00023306"/>
    </source>
</evidence>
<gene>
    <name evidence="4" type="ORF">MERR_LOCUS16836</name>
</gene>
<name>A0A6D2INW3_9BRAS</name>
<evidence type="ECO:0000313" key="4">
    <source>
        <dbReference type="EMBL" id="CAA7029601.1"/>
    </source>
</evidence>
<protein>
    <recommendedName>
        <fullName evidence="6">Cyclin-dependent protein kinase inhibitor SMR6</fullName>
    </recommendedName>
</protein>
<evidence type="ECO:0000256" key="3">
    <source>
        <dbReference type="SAM" id="MobiDB-lite"/>
    </source>
</evidence>
<dbReference type="PANTHER" id="PTHR33142:SF48">
    <property type="entry name" value="CYCLIN-DEPENDENT PROTEIN KINASE INHIBITOR SMR15"/>
    <property type="match status" value="1"/>
</dbReference>
<sequence>MGISGKNHQKFDGESRETSEGKKYVISGISIRSPMKPISISSSTVADKEDDIHQDAWPTTPTAASFRIPTVLLCPPAPKKRKPSLKFRYVGAREFFSPPDLETVFIQRAA</sequence>
<dbReference type="GO" id="GO:0032875">
    <property type="term" value="P:regulation of DNA endoreduplication"/>
    <property type="evidence" value="ECO:0007669"/>
    <property type="project" value="InterPro"/>
</dbReference>
<feature type="region of interest" description="Disordered" evidence="3">
    <location>
        <begin position="1"/>
        <end position="22"/>
    </location>
</feature>
<keyword evidence="2" id="KW-0131">Cell cycle</keyword>
<dbReference type="GO" id="GO:0004860">
    <property type="term" value="F:protein kinase inhibitor activity"/>
    <property type="evidence" value="ECO:0007669"/>
    <property type="project" value="UniProtKB-KW"/>
</dbReference>
<evidence type="ECO:0000256" key="1">
    <source>
        <dbReference type="ARBA" id="ARBA00023013"/>
    </source>
</evidence>
<evidence type="ECO:0000313" key="5">
    <source>
        <dbReference type="Proteomes" id="UP000467841"/>
    </source>
</evidence>
<feature type="compositionally biased region" description="Basic and acidic residues" evidence="3">
    <location>
        <begin position="9"/>
        <end position="22"/>
    </location>
</feature>
<evidence type="ECO:0008006" key="6">
    <source>
        <dbReference type="Google" id="ProtNLM"/>
    </source>
</evidence>
<dbReference type="EMBL" id="CACVBM020001085">
    <property type="protein sequence ID" value="CAA7029601.1"/>
    <property type="molecule type" value="Genomic_DNA"/>
</dbReference>